<gene>
    <name evidence="1" type="ORF">ZRA01_35470</name>
</gene>
<name>A0A4Y4D155_ZOORA</name>
<sequence length="70" mass="7858">MKGRKARFATRHLGVSYEAYCRGRLSFAEFDARVRGWLAHAAHGDSWGLREHLLGAFVLRPGDFPGKSGR</sequence>
<protein>
    <submittedName>
        <fullName evidence="1">Uncharacterized protein</fullName>
    </submittedName>
</protein>
<dbReference type="EMBL" id="BJNV01000090">
    <property type="protein sequence ID" value="GEC97474.1"/>
    <property type="molecule type" value="Genomic_DNA"/>
</dbReference>
<comment type="caution">
    <text evidence="1">The sequence shown here is derived from an EMBL/GenBank/DDBJ whole genome shotgun (WGS) entry which is preliminary data.</text>
</comment>
<proteinExistence type="predicted"/>
<organism evidence="1 2">
    <name type="scientific">Zoogloea ramigera</name>
    <dbReference type="NCBI Taxonomy" id="350"/>
    <lineage>
        <taxon>Bacteria</taxon>
        <taxon>Pseudomonadati</taxon>
        <taxon>Pseudomonadota</taxon>
        <taxon>Betaproteobacteria</taxon>
        <taxon>Rhodocyclales</taxon>
        <taxon>Zoogloeaceae</taxon>
        <taxon>Zoogloea</taxon>
    </lineage>
</organism>
<evidence type="ECO:0000313" key="2">
    <source>
        <dbReference type="Proteomes" id="UP000318422"/>
    </source>
</evidence>
<keyword evidence="2" id="KW-1185">Reference proteome</keyword>
<dbReference type="Proteomes" id="UP000318422">
    <property type="component" value="Unassembled WGS sequence"/>
</dbReference>
<evidence type="ECO:0000313" key="1">
    <source>
        <dbReference type="EMBL" id="GEC97474.1"/>
    </source>
</evidence>
<reference evidence="1 2" key="1">
    <citation type="submission" date="2019-06" db="EMBL/GenBank/DDBJ databases">
        <title>Whole genome shotgun sequence of Zoogloea ramigera NBRC 15342.</title>
        <authorList>
            <person name="Hosoyama A."/>
            <person name="Uohara A."/>
            <person name="Ohji S."/>
            <person name="Ichikawa N."/>
        </authorList>
    </citation>
    <scope>NUCLEOTIDE SEQUENCE [LARGE SCALE GENOMIC DNA]</scope>
    <source>
        <strain evidence="1 2">NBRC 15342</strain>
    </source>
</reference>
<dbReference type="AlphaFoldDB" id="A0A4Y4D155"/>
<accession>A0A4Y4D155</accession>